<evidence type="ECO:0000313" key="4">
    <source>
        <dbReference type="Proteomes" id="UP001341840"/>
    </source>
</evidence>
<name>A0ABU6XS48_9FABA</name>
<dbReference type="EMBL" id="JASCZI010212930">
    <property type="protein sequence ID" value="MED6200569.1"/>
    <property type="molecule type" value="Genomic_DNA"/>
</dbReference>
<dbReference type="Gene3D" id="4.10.60.10">
    <property type="entry name" value="Zinc finger, CCHC-type"/>
    <property type="match status" value="1"/>
</dbReference>
<evidence type="ECO:0000259" key="2">
    <source>
        <dbReference type="PROSITE" id="PS50158"/>
    </source>
</evidence>
<dbReference type="PROSITE" id="PS50158">
    <property type="entry name" value="ZF_CCHC"/>
    <property type="match status" value="1"/>
</dbReference>
<dbReference type="InterPro" id="IPR036875">
    <property type="entry name" value="Znf_CCHC_sf"/>
</dbReference>
<sequence>MLVAEYTRKFKELCRFSRIGQGNPTEFEEWKCIKFEGGLREELLAFVGPMEIRTCAALVNKSQLVEGCSKKLEAAQENHREQGEQSEQGQDDLMCSKCGKNHGRRRCQFGMNTCYYCSKEGHLARDCGKRITDRASRS</sequence>
<evidence type="ECO:0000313" key="3">
    <source>
        <dbReference type="EMBL" id="MED6200569.1"/>
    </source>
</evidence>
<keyword evidence="1" id="KW-0863">Zinc-finger</keyword>
<reference evidence="3 4" key="1">
    <citation type="journal article" date="2023" name="Plants (Basel)">
        <title>Bridging the Gap: Combining Genomics and Transcriptomics Approaches to Understand Stylosanthes scabra, an Orphan Legume from the Brazilian Caatinga.</title>
        <authorList>
            <person name="Ferreira-Neto J.R.C."/>
            <person name="da Silva M.D."/>
            <person name="Binneck E."/>
            <person name="de Melo N.F."/>
            <person name="da Silva R.H."/>
            <person name="de Melo A.L.T.M."/>
            <person name="Pandolfi V."/>
            <person name="Bustamante F.O."/>
            <person name="Brasileiro-Vidal A.C."/>
            <person name="Benko-Iseppon A.M."/>
        </authorList>
    </citation>
    <scope>NUCLEOTIDE SEQUENCE [LARGE SCALE GENOMIC DNA]</scope>
    <source>
        <tissue evidence="3">Leaves</tissue>
    </source>
</reference>
<keyword evidence="1" id="KW-0862">Zinc</keyword>
<gene>
    <name evidence="3" type="ORF">PIB30_086451</name>
</gene>
<dbReference type="Proteomes" id="UP001341840">
    <property type="component" value="Unassembled WGS sequence"/>
</dbReference>
<proteinExistence type="predicted"/>
<dbReference type="Pfam" id="PF00098">
    <property type="entry name" value="zf-CCHC"/>
    <property type="match status" value="1"/>
</dbReference>
<feature type="domain" description="CCHC-type" evidence="2">
    <location>
        <begin position="114"/>
        <end position="127"/>
    </location>
</feature>
<dbReference type="InterPro" id="IPR001878">
    <property type="entry name" value="Znf_CCHC"/>
</dbReference>
<dbReference type="SMART" id="SM00343">
    <property type="entry name" value="ZnF_C2HC"/>
    <property type="match status" value="1"/>
</dbReference>
<keyword evidence="4" id="KW-1185">Reference proteome</keyword>
<accession>A0ABU6XS48</accession>
<protein>
    <recommendedName>
        <fullName evidence="2">CCHC-type domain-containing protein</fullName>
    </recommendedName>
</protein>
<keyword evidence="1" id="KW-0479">Metal-binding</keyword>
<organism evidence="3 4">
    <name type="scientific">Stylosanthes scabra</name>
    <dbReference type="NCBI Taxonomy" id="79078"/>
    <lineage>
        <taxon>Eukaryota</taxon>
        <taxon>Viridiplantae</taxon>
        <taxon>Streptophyta</taxon>
        <taxon>Embryophyta</taxon>
        <taxon>Tracheophyta</taxon>
        <taxon>Spermatophyta</taxon>
        <taxon>Magnoliopsida</taxon>
        <taxon>eudicotyledons</taxon>
        <taxon>Gunneridae</taxon>
        <taxon>Pentapetalae</taxon>
        <taxon>rosids</taxon>
        <taxon>fabids</taxon>
        <taxon>Fabales</taxon>
        <taxon>Fabaceae</taxon>
        <taxon>Papilionoideae</taxon>
        <taxon>50 kb inversion clade</taxon>
        <taxon>dalbergioids sensu lato</taxon>
        <taxon>Dalbergieae</taxon>
        <taxon>Pterocarpus clade</taxon>
        <taxon>Stylosanthes</taxon>
    </lineage>
</organism>
<dbReference type="SUPFAM" id="SSF57756">
    <property type="entry name" value="Retrovirus zinc finger-like domains"/>
    <property type="match status" value="1"/>
</dbReference>
<evidence type="ECO:0000256" key="1">
    <source>
        <dbReference type="PROSITE-ProRule" id="PRU00047"/>
    </source>
</evidence>
<comment type="caution">
    <text evidence="3">The sequence shown here is derived from an EMBL/GenBank/DDBJ whole genome shotgun (WGS) entry which is preliminary data.</text>
</comment>